<dbReference type="Gene3D" id="3.40.50.150">
    <property type="entry name" value="Vaccinia Virus protein VP39"/>
    <property type="match status" value="1"/>
</dbReference>
<evidence type="ECO:0008006" key="4">
    <source>
        <dbReference type="Google" id="ProtNLM"/>
    </source>
</evidence>
<evidence type="ECO:0000313" key="2">
    <source>
        <dbReference type="EMBL" id="CAG5078503.1"/>
    </source>
</evidence>
<name>A0A916JL01_9FLAO</name>
<dbReference type="RefSeq" id="WP_258540920.1">
    <property type="nucleotide sequence ID" value="NZ_OU015584.1"/>
</dbReference>
<dbReference type="Proteomes" id="UP000683507">
    <property type="component" value="Chromosome"/>
</dbReference>
<feature type="transmembrane region" description="Helical" evidence="1">
    <location>
        <begin position="192"/>
        <end position="210"/>
    </location>
</feature>
<gene>
    <name evidence="2" type="ORF">CRYO30217_00692</name>
</gene>
<keyword evidence="1" id="KW-0812">Transmembrane</keyword>
<feature type="transmembrane region" description="Helical" evidence="1">
    <location>
        <begin position="167"/>
        <end position="186"/>
    </location>
</feature>
<sequence>MKRSNLFEFEDFQWFPNIWRKSMTRLIVVVHKMFKTEPVITNLIDEVLKKSNENRIVDLCSGSGGPMEDVFKNLKQQHPSLILTMTDLYPNQETVASVNEFQEQGLEFVSEPVDAADVPAVLEGVRTMICSFHHMPPKVAREILENAKSAQQPLVIFELSDNSFPKLLAWTAFPVNIILCFFITPFVRPMTWYQLVFTYLIPVIPLFYAWDGAVSNLRTYTEDDLDELLKGLDDTTYTWKKEVIKQGNNKFLTLVGMPSS</sequence>
<keyword evidence="1" id="KW-0472">Membrane</keyword>
<reference evidence="2" key="1">
    <citation type="submission" date="2021-04" db="EMBL/GenBank/DDBJ databases">
        <authorList>
            <person name="Rodrigo-Torres L."/>
            <person name="Arahal R. D."/>
            <person name="Lucena T."/>
        </authorList>
    </citation>
    <scope>NUCLEOTIDE SEQUENCE</scope>
    <source>
        <strain evidence="2">AS29M-1</strain>
    </source>
</reference>
<dbReference type="KEGG" id="ptan:CRYO30217_00692"/>
<dbReference type="EMBL" id="OU015584">
    <property type="protein sequence ID" value="CAG5078503.1"/>
    <property type="molecule type" value="Genomic_DNA"/>
</dbReference>
<accession>A0A916JL01</accession>
<proteinExistence type="predicted"/>
<dbReference type="AlphaFoldDB" id="A0A916JL01"/>
<protein>
    <recommendedName>
        <fullName evidence="4">Class I SAM-dependent methyltransferase</fullName>
    </recommendedName>
</protein>
<evidence type="ECO:0000256" key="1">
    <source>
        <dbReference type="SAM" id="Phobius"/>
    </source>
</evidence>
<keyword evidence="1" id="KW-1133">Transmembrane helix</keyword>
<keyword evidence="3" id="KW-1185">Reference proteome</keyword>
<dbReference type="SUPFAM" id="SSF53335">
    <property type="entry name" value="S-adenosyl-L-methionine-dependent methyltransferases"/>
    <property type="match status" value="1"/>
</dbReference>
<evidence type="ECO:0000313" key="3">
    <source>
        <dbReference type="Proteomes" id="UP000683507"/>
    </source>
</evidence>
<dbReference type="InterPro" id="IPR029063">
    <property type="entry name" value="SAM-dependent_MTases_sf"/>
</dbReference>
<organism evidence="2 3">
    <name type="scientific">Parvicella tangerina</name>
    <dbReference type="NCBI Taxonomy" id="2829795"/>
    <lineage>
        <taxon>Bacteria</taxon>
        <taxon>Pseudomonadati</taxon>
        <taxon>Bacteroidota</taxon>
        <taxon>Flavobacteriia</taxon>
        <taxon>Flavobacteriales</taxon>
        <taxon>Parvicellaceae</taxon>
        <taxon>Parvicella</taxon>
    </lineage>
</organism>